<reference evidence="2 3" key="1">
    <citation type="submission" date="2022-03" db="EMBL/GenBank/DDBJ databases">
        <title>Hymenobactersp. isolated from the air.</title>
        <authorList>
            <person name="Won M."/>
            <person name="Kwon S.-W."/>
        </authorList>
    </citation>
    <scope>NUCLEOTIDE SEQUENCE [LARGE SCALE GENOMIC DNA]</scope>
    <source>
        <strain evidence="2 3">KACC 21982</strain>
    </source>
</reference>
<proteinExistence type="predicted"/>
<dbReference type="RefSeq" id="WP_243798125.1">
    <property type="nucleotide sequence ID" value="NZ_CP094669.1"/>
</dbReference>
<evidence type="ECO:0000313" key="3">
    <source>
        <dbReference type="Proteomes" id="UP000831113"/>
    </source>
</evidence>
<evidence type="ECO:0000256" key="1">
    <source>
        <dbReference type="SAM" id="SignalP"/>
    </source>
</evidence>
<dbReference type="Gene3D" id="3.30.1870.10">
    <property type="entry name" value="EreA-like, domain 2"/>
    <property type="match status" value="1"/>
</dbReference>
<dbReference type="Pfam" id="PF05139">
    <property type="entry name" value="Erythro_esteras"/>
    <property type="match status" value="1"/>
</dbReference>
<evidence type="ECO:0000313" key="2">
    <source>
        <dbReference type="EMBL" id="UOG74625.1"/>
    </source>
</evidence>
<name>A0ABY4CZM6_9BACT</name>
<feature type="signal peptide" evidence="1">
    <location>
        <begin position="1"/>
        <end position="23"/>
    </location>
</feature>
<dbReference type="Gene3D" id="3.40.1660.10">
    <property type="entry name" value="EreA-like (biosynthetic domain)"/>
    <property type="match status" value="1"/>
</dbReference>
<feature type="chain" id="PRO_5047075717" evidence="1">
    <location>
        <begin position="24"/>
        <end position="443"/>
    </location>
</feature>
<dbReference type="CDD" id="cd14728">
    <property type="entry name" value="Ere-like"/>
    <property type="match status" value="1"/>
</dbReference>
<dbReference type="PANTHER" id="PTHR31299:SF0">
    <property type="entry name" value="ESTERASE, PUTATIVE (AFU_ORTHOLOGUE AFUA_1G05850)-RELATED"/>
    <property type="match status" value="1"/>
</dbReference>
<dbReference type="PANTHER" id="PTHR31299">
    <property type="entry name" value="ESTERASE, PUTATIVE (AFU_ORTHOLOGUE AFUA_1G05850)-RELATED"/>
    <property type="match status" value="1"/>
</dbReference>
<accession>A0ABY4CZM6</accession>
<dbReference type="InterPro" id="IPR052036">
    <property type="entry name" value="Hydrolase/PRTase-associated"/>
</dbReference>
<dbReference type="EMBL" id="CP094669">
    <property type="protein sequence ID" value="UOG74625.1"/>
    <property type="molecule type" value="Genomic_DNA"/>
</dbReference>
<dbReference type="InterPro" id="IPR007815">
    <property type="entry name" value="Emycin_Estase"/>
</dbReference>
<protein>
    <submittedName>
        <fullName evidence="2">Erythromycin esterase family protein</fullName>
    </submittedName>
</protein>
<dbReference type="Gene3D" id="1.20.1440.30">
    <property type="entry name" value="Biosynthetic Protein domain"/>
    <property type="match status" value="1"/>
</dbReference>
<sequence length="443" mass="49679">MKKIFRSLLATALLATATVATQAQPTAPVAAAFDTTRIVLDPSLINPVSLQSYEAFRAAVKPLVAQMATKKIVALGEGTHGTSEFYTLRFWLTRILMEEHGFKQVALENDYTDSYLLDEALRQPNAAVAPLMKAHLYSIWQNQEMAELLTWLQTHNRTHRKQFHLRGFDAVSAVPDAQQLSALATRYPAAKLTDLTSKLETAAVVQDSVWHNLNKKGYKFNRKRWLSNGLSAYYTVEKLQQALRTAKLPRRQRELAQGFALDAKLNFSVFYEYEVNKKDAPRDSLMAQMTKFLVRGKNDKVILWAHDAHLARKSTDPTDNNGGGAGSYIERMFPGQYFVLGTSTATGTFAATTDRLITYDSPMASYPLEKPLAGSWEASLSAVKVPVFYLQTQQLGVQNLERPLRFVGYRPDSGKDSYSNYQLTEAYDALLFVRQTKAATPLK</sequence>
<gene>
    <name evidence="2" type="ORF">MTX78_21220</name>
</gene>
<dbReference type="Proteomes" id="UP000831113">
    <property type="component" value="Chromosome"/>
</dbReference>
<dbReference type="SUPFAM" id="SSF159501">
    <property type="entry name" value="EreA/ChaN-like"/>
    <property type="match status" value="1"/>
</dbReference>
<organism evidence="2 3">
    <name type="scientific">Hymenobacter tibetensis</name>
    <dbReference type="NCBI Taxonomy" id="497967"/>
    <lineage>
        <taxon>Bacteria</taxon>
        <taxon>Pseudomonadati</taxon>
        <taxon>Bacteroidota</taxon>
        <taxon>Cytophagia</taxon>
        <taxon>Cytophagales</taxon>
        <taxon>Hymenobacteraceae</taxon>
        <taxon>Hymenobacter</taxon>
    </lineage>
</organism>
<keyword evidence="3" id="KW-1185">Reference proteome</keyword>
<keyword evidence="1" id="KW-0732">Signal</keyword>